<proteinExistence type="predicted"/>
<evidence type="ECO:0000313" key="2">
    <source>
        <dbReference type="EMBL" id="RDB58729.1"/>
    </source>
</evidence>
<name>A0A369LJ68_9ACTN</name>
<accession>A0A369LJ68</accession>
<dbReference type="Proteomes" id="UP000253975">
    <property type="component" value="Unassembled WGS sequence"/>
</dbReference>
<keyword evidence="1" id="KW-0812">Transmembrane</keyword>
<evidence type="ECO:0000313" key="3">
    <source>
        <dbReference type="Proteomes" id="UP000253975"/>
    </source>
</evidence>
<comment type="caution">
    <text evidence="2">The sequence shown here is derived from an EMBL/GenBank/DDBJ whole genome shotgun (WGS) entry which is preliminary data.</text>
</comment>
<feature type="transmembrane region" description="Helical" evidence="1">
    <location>
        <begin position="112"/>
        <end position="131"/>
    </location>
</feature>
<reference evidence="2 3" key="1">
    <citation type="journal article" date="2018" name="Elife">
        <title>Discovery and characterization of a prevalent human gut bacterial enzyme sufficient for the inactivation of a family of plant toxins.</title>
        <authorList>
            <person name="Koppel N."/>
            <person name="Bisanz J.E."/>
            <person name="Pandelia M.E."/>
            <person name="Turnbaugh P.J."/>
            <person name="Balskus E.P."/>
        </authorList>
    </citation>
    <scope>NUCLEOTIDE SEQUENCE [LARGE SCALE GENOMIC DNA]</scope>
    <source>
        <strain evidence="2 3">OB21 GAM31</strain>
    </source>
</reference>
<protein>
    <submittedName>
        <fullName evidence="2">Uncharacterized protein</fullName>
    </submittedName>
</protein>
<keyword evidence="1" id="KW-1133">Transmembrane helix</keyword>
<organism evidence="2 3">
    <name type="scientific">Slackia isoflavoniconvertens</name>
    <dbReference type="NCBI Taxonomy" id="572010"/>
    <lineage>
        <taxon>Bacteria</taxon>
        <taxon>Bacillati</taxon>
        <taxon>Actinomycetota</taxon>
        <taxon>Coriobacteriia</taxon>
        <taxon>Eggerthellales</taxon>
        <taxon>Eggerthellaceae</taxon>
        <taxon>Slackia</taxon>
    </lineage>
</organism>
<gene>
    <name evidence="2" type="ORF">C1881_05480</name>
</gene>
<sequence length="132" mass="14068">MKTVANSTKSAYPSYDQADFFDGTAARKIEHGARIIPVDRRSDHASGAIAQGVTRRSEGDARACASHVQSASTATFRDDFAFSVRALGAFELLDPSSETVADHTLIKVAPSFSKLTAAGFLAFLATLFIIVI</sequence>
<dbReference type="EMBL" id="PPTO01000007">
    <property type="protein sequence ID" value="RDB58729.1"/>
    <property type="molecule type" value="Genomic_DNA"/>
</dbReference>
<dbReference type="AlphaFoldDB" id="A0A369LJ68"/>
<evidence type="ECO:0000256" key="1">
    <source>
        <dbReference type="SAM" id="Phobius"/>
    </source>
</evidence>
<keyword evidence="1" id="KW-0472">Membrane</keyword>